<evidence type="ECO:0000313" key="3">
    <source>
        <dbReference type="EMBL" id="REF35503.1"/>
    </source>
</evidence>
<dbReference type="AlphaFoldDB" id="A0A3D9V482"/>
<dbReference type="Gene3D" id="3.30.2010.10">
    <property type="entry name" value="Metalloproteases ('zincins'), catalytic domain"/>
    <property type="match status" value="1"/>
</dbReference>
<protein>
    <recommendedName>
        <fullName evidence="2">YgjP-like metallopeptidase domain-containing protein</fullName>
    </recommendedName>
</protein>
<dbReference type="OrthoDB" id="9811177at2"/>
<dbReference type="CDD" id="cd07344">
    <property type="entry name" value="M48_yhfN_like"/>
    <property type="match status" value="1"/>
</dbReference>
<dbReference type="InterPro" id="IPR002725">
    <property type="entry name" value="YgjP-like_metallopeptidase"/>
</dbReference>
<feature type="domain" description="YgjP-like metallopeptidase" evidence="2">
    <location>
        <begin position="94"/>
        <end position="176"/>
    </location>
</feature>
<proteinExistence type="predicted"/>
<reference evidence="3 4" key="1">
    <citation type="submission" date="2018-08" db="EMBL/GenBank/DDBJ databases">
        <title>Sequencing the genomes of 1000 actinobacteria strains.</title>
        <authorList>
            <person name="Klenk H.-P."/>
        </authorList>
    </citation>
    <scope>NUCLEOTIDE SEQUENCE [LARGE SCALE GENOMIC DNA]</scope>
    <source>
        <strain evidence="3 4">DSM 22891</strain>
    </source>
</reference>
<sequence length="210" mass="23918">MANPAPRRRSEAHPSPVTARAQIDVGQVEVRRSRRRRRTVSAYRDGDRVVVLLPARMSKDEERQWVDVMLERLAAQERRRRPSDAELMSRARLLCRRYLGEVEAPASVRWVFNQGSRWGSCTPSDRTVRLSSRLRGMPTWVVDYVLVHELAHLIEPGHTPRFWELVRRYPHADRARGYLEGVAAAASLPLSECDDEPDGAETADGSPRSG</sequence>
<accession>A0A3D9V482</accession>
<organism evidence="3 4">
    <name type="scientific">Thermasporomyces composti</name>
    <dbReference type="NCBI Taxonomy" id="696763"/>
    <lineage>
        <taxon>Bacteria</taxon>
        <taxon>Bacillati</taxon>
        <taxon>Actinomycetota</taxon>
        <taxon>Actinomycetes</taxon>
        <taxon>Propionibacteriales</taxon>
        <taxon>Nocardioidaceae</taxon>
        <taxon>Thermasporomyces</taxon>
    </lineage>
</organism>
<comment type="caution">
    <text evidence="3">The sequence shown here is derived from an EMBL/GenBank/DDBJ whole genome shotgun (WGS) entry which is preliminary data.</text>
</comment>
<feature type="compositionally biased region" description="Acidic residues" evidence="1">
    <location>
        <begin position="192"/>
        <end position="201"/>
    </location>
</feature>
<name>A0A3D9V482_THECX</name>
<evidence type="ECO:0000256" key="1">
    <source>
        <dbReference type="SAM" id="MobiDB-lite"/>
    </source>
</evidence>
<evidence type="ECO:0000313" key="4">
    <source>
        <dbReference type="Proteomes" id="UP000256485"/>
    </source>
</evidence>
<feature type="region of interest" description="Disordered" evidence="1">
    <location>
        <begin position="190"/>
        <end position="210"/>
    </location>
</feature>
<dbReference type="RefSeq" id="WP_115849281.1">
    <property type="nucleotide sequence ID" value="NZ_QTUC01000001.1"/>
</dbReference>
<dbReference type="PANTHER" id="PTHR30399">
    <property type="entry name" value="UNCHARACTERIZED PROTEIN YGJP"/>
    <property type="match status" value="1"/>
</dbReference>
<feature type="region of interest" description="Disordered" evidence="1">
    <location>
        <begin position="1"/>
        <end position="25"/>
    </location>
</feature>
<evidence type="ECO:0000259" key="2">
    <source>
        <dbReference type="Pfam" id="PF01863"/>
    </source>
</evidence>
<gene>
    <name evidence="3" type="ORF">DFJ64_0884</name>
</gene>
<dbReference type="EMBL" id="QTUC01000001">
    <property type="protein sequence ID" value="REF35503.1"/>
    <property type="molecule type" value="Genomic_DNA"/>
</dbReference>
<keyword evidence="4" id="KW-1185">Reference proteome</keyword>
<dbReference type="PANTHER" id="PTHR30399:SF1">
    <property type="entry name" value="UTP PYROPHOSPHATASE"/>
    <property type="match status" value="1"/>
</dbReference>
<dbReference type="InterPro" id="IPR053136">
    <property type="entry name" value="UTP_pyrophosphatase-like"/>
</dbReference>
<dbReference type="Pfam" id="PF01863">
    <property type="entry name" value="YgjP-like"/>
    <property type="match status" value="1"/>
</dbReference>
<dbReference type="Proteomes" id="UP000256485">
    <property type="component" value="Unassembled WGS sequence"/>
</dbReference>